<sequence length="368" mass="43605">MAKNMENKIEKKIEQKTENKLKNGLLVYNNSKNILHRFPNFKLYSNTFNIPNLIDNADYYVLKPKGRKSYLWFTYYKKDLLCLLIFINKSSNIYDEANEFYYYNINYDKRLCYNNVLLNGIYFYSNSNSNSNSNSISNKVSSHYFILDNVLNYNCVNLDKLNHNEYNNFTVKLNLYKLVLAFIINTNYRLYLGIISNNYSNVFKHIYTLDYKLYSIACYNNSRFLGNFIVNNSNSNTLEKSVPANFKVYACISQDIYKLYVLDNANKEVFYDYALIDSYKTSIFMNGLFRNIKENSNLDLLEESDSEDEFENTDISKFVNLEKSHIIECIYNKKFKKWIPINLANINNNNIINNSKINFIIKKNKIFI</sequence>
<evidence type="ECO:0000313" key="1">
    <source>
        <dbReference type="EMBL" id="QHT01911.1"/>
    </source>
</evidence>
<protein>
    <submittedName>
        <fullName evidence="1">Uncharacterized protein</fullName>
    </submittedName>
</protein>
<name>A0A6C0CBU6_9ZZZZ</name>
<organism evidence="1">
    <name type="scientific">viral metagenome</name>
    <dbReference type="NCBI Taxonomy" id="1070528"/>
    <lineage>
        <taxon>unclassified sequences</taxon>
        <taxon>metagenomes</taxon>
        <taxon>organismal metagenomes</taxon>
    </lineage>
</organism>
<reference evidence="1" key="1">
    <citation type="journal article" date="2020" name="Nature">
        <title>Giant virus diversity and host interactions through global metagenomics.</title>
        <authorList>
            <person name="Schulz F."/>
            <person name="Roux S."/>
            <person name="Paez-Espino D."/>
            <person name="Jungbluth S."/>
            <person name="Walsh D.A."/>
            <person name="Denef V.J."/>
            <person name="McMahon K.D."/>
            <person name="Konstantinidis K.T."/>
            <person name="Eloe-Fadrosh E.A."/>
            <person name="Kyrpides N.C."/>
            <person name="Woyke T."/>
        </authorList>
    </citation>
    <scope>NUCLEOTIDE SEQUENCE</scope>
    <source>
        <strain evidence="1">GVMAG-M-3300020523-10</strain>
    </source>
</reference>
<proteinExistence type="predicted"/>
<accession>A0A6C0CBU6</accession>
<dbReference type="AlphaFoldDB" id="A0A6C0CBU6"/>
<dbReference type="EMBL" id="MN739383">
    <property type="protein sequence ID" value="QHT01911.1"/>
    <property type="molecule type" value="Genomic_DNA"/>
</dbReference>